<name>A0ABY2Q3S1_9HYPH</name>
<feature type="domain" description="Tripartite ATP-independent periplasmic transporters DctQ component" evidence="10">
    <location>
        <begin position="27"/>
        <end position="158"/>
    </location>
</feature>
<comment type="subcellular location">
    <subcellularLocation>
        <location evidence="1 9">Cell inner membrane</location>
        <topology evidence="1 9">Multi-pass membrane protein</topology>
    </subcellularLocation>
</comment>
<evidence type="ECO:0000256" key="5">
    <source>
        <dbReference type="ARBA" id="ARBA00022692"/>
    </source>
</evidence>
<dbReference type="InterPro" id="IPR055348">
    <property type="entry name" value="DctQ"/>
</dbReference>
<reference evidence="11 12" key="1">
    <citation type="submission" date="2019-04" db="EMBL/GenBank/DDBJ databases">
        <title>Mesorhizobium composti sp. nov., isolated from compost.</title>
        <authorList>
            <person name="Lin S.-Y."/>
            <person name="Hameed A."/>
            <person name="Hsieh Y.-T."/>
            <person name="Young C.-C."/>
        </authorList>
    </citation>
    <scope>NUCLEOTIDE SEQUENCE [LARGE SCALE GENOMIC DNA]</scope>
    <source>
        <strain evidence="11 12">CC-YTH430</strain>
    </source>
</reference>
<feature type="transmembrane region" description="Helical" evidence="9">
    <location>
        <begin position="90"/>
        <end position="114"/>
    </location>
</feature>
<keyword evidence="3" id="KW-1003">Cell membrane</keyword>
<evidence type="ECO:0000256" key="6">
    <source>
        <dbReference type="ARBA" id="ARBA00022989"/>
    </source>
</evidence>
<comment type="caution">
    <text evidence="11">The sequence shown here is derived from an EMBL/GenBank/DDBJ whole genome shotgun (WGS) entry which is preliminary data.</text>
</comment>
<protein>
    <recommendedName>
        <fullName evidence="9">TRAP transporter small permease protein</fullName>
    </recommendedName>
</protein>
<accession>A0ABY2Q3S1</accession>
<feature type="transmembrane region" description="Helical" evidence="9">
    <location>
        <begin position="50"/>
        <end position="69"/>
    </location>
</feature>
<evidence type="ECO:0000256" key="1">
    <source>
        <dbReference type="ARBA" id="ARBA00004429"/>
    </source>
</evidence>
<organism evidence="11 12">
    <name type="scientific">Ollibium composti</name>
    <dbReference type="NCBI Taxonomy" id="2675109"/>
    <lineage>
        <taxon>Bacteria</taxon>
        <taxon>Pseudomonadati</taxon>
        <taxon>Pseudomonadota</taxon>
        <taxon>Alphaproteobacteria</taxon>
        <taxon>Hyphomicrobiales</taxon>
        <taxon>Phyllobacteriaceae</taxon>
        <taxon>Ollibium</taxon>
    </lineage>
</organism>
<comment type="subunit">
    <text evidence="9">The complex comprises the extracytoplasmic solute receptor protein and the two transmembrane proteins.</text>
</comment>
<evidence type="ECO:0000259" key="10">
    <source>
        <dbReference type="Pfam" id="PF04290"/>
    </source>
</evidence>
<dbReference type="Proteomes" id="UP000306441">
    <property type="component" value="Unassembled WGS sequence"/>
</dbReference>
<dbReference type="RefSeq" id="WP_136360010.1">
    <property type="nucleotide sequence ID" value="NZ_SSNY01000015.1"/>
</dbReference>
<keyword evidence="4 9" id="KW-0997">Cell inner membrane</keyword>
<evidence type="ECO:0000256" key="7">
    <source>
        <dbReference type="ARBA" id="ARBA00023136"/>
    </source>
</evidence>
<dbReference type="PANTHER" id="PTHR35011:SF10">
    <property type="entry name" value="TRAP TRANSPORTER SMALL PERMEASE PROTEIN"/>
    <property type="match status" value="1"/>
</dbReference>
<evidence type="ECO:0000313" key="11">
    <source>
        <dbReference type="EMBL" id="THF54816.1"/>
    </source>
</evidence>
<feature type="transmembrane region" description="Helical" evidence="9">
    <location>
        <begin position="129"/>
        <end position="151"/>
    </location>
</feature>
<evidence type="ECO:0000256" key="9">
    <source>
        <dbReference type="RuleBase" id="RU369079"/>
    </source>
</evidence>
<keyword evidence="6 9" id="KW-1133">Transmembrane helix</keyword>
<feature type="transmembrane region" description="Helical" evidence="9">
    <location>
        <begin position="12"/>
        <end position="38"/>
    </location>
</feature>
<comment type="similarity">
    <text evidence="8 9">Belongs to the TRAP transporter small permease family.</text>
</comment>
<comment type="function">
    <text evidence="9">Part of the tripartite ATP-independent periplasmic (TRAP) transport system.</text>
</comment>
<keyword evidence="2 9" id="KW-0813">Transport</keyword>
<evidence type="ECO:0000256" key="4">
    <source>
        <dbReference type="ARBA" id="ARBA00022519"/>
    </source>
</evidence>
<evidence type="ECO:0000256" key="3">
    <source>
        <dbReference type="ARBA" id="ARBA00022475"/>
    </source>
</evidence>
<dbReference type="InterPro" id="IPR007387">
    <property type="entry name" value="TRAP_DctQ"/>
</dbReference>
<keyword evidence="12" id="KW-1185">Reference proteome</keyword>
<keyword evidence="7 9" id="KW-0472">Membrane</keyword>
<sequence>MDRFIRTVRLISTLCGFSAAALITAGVVVVCQMVFVRFVLGSNTIWQTDFTTYSIVAATFLGSPYVLLTRGHVNVDILPHYMGPVGKFRLALFSAILSLAFSAAMTMFACLYWWEAWDGNWVSDTMWRARLWIPFASMPVGFAILTLQYVVDLYSLATGREPPFPSAGGHDAGASQGGVPA</sequence>
<proteinExistence type="inferred from homology"/>
<evidence type="ECO:0000256" key="8">
    <source>
        <dbReference type="ARBA" id="ARBA00038436"/>
    </source>
</evidence>
<dbReference type="EMBL" id="SSNY01000015">
    <property type="protein sequence ID" value="THF54816.1"/>
    <property type="molecule type" value="Genomic_DNA"/>
</dbReference>
<dbReference type="Pfam" id="PF04290">
    <property type="entry name" value="DctQ"/>
    <property type="match status" value="1"/>
</dbReference>
<keyword evidence="5 9" id="KW-0812">Transmembrane</keyword>
<evidence type="ECO:0000313" key="12">
    <source>
        <dbReference type="Proteomes" id="UP000306441"/>
    </source>
</evidence>
<gene>
    <name evidence="11" type="ORF">E6C48_20295</name>
</gene>
<dbReference type="PANTHER" id="PTHR35011">
    <property type="entry name" value="2,3-DIKETO-L-GULONATE TRAP TRANSPORTER SMALL PERMEASE PROTEIN YIAM"/>
    <property type="match status" value="1"/>
</dbReference>
<evidence type="ECO:0000256" key="2">
    <source>
        <dbReference type="ARBA" id="ARBA00022448"/>
    </source>
</evidence>